<accession>A0A1I4BX40</accession>
<dbReference type="OrthoDB" id="9804153at2"/>
<gene>
    <name evidence="2" type="ORF">SAMN05444581_11714</name>
</gene>
<dbReference type="Pfam" id="PF13302">
    <property type="entry name" value="Acetyltransf_3"/>
    <property type="match status" value="1"/>
</dbReference>
<protein>
    <submittedName>
        <fullName evidence="2">Protein N-acetyltransferase, RimJ/RimL family</fullName>
    </submittedName>
</protein>
<dbReference type="Proteomes" id="UP000198755">
    <property type="component" value="Unassembled WGS sequence"/>
</dbReference>
<dbReference type="SUPFAM" id="SSF55729">
    <property type="entry name" value="Acyl-CoA N-acyltransferases (Nat)"/>
    <property type="match status" value="1"/>
</dbReference>
<evidence type="ECO:0000313" key="3">
    <source>
        <dbReference type="Proteomes" id="UP000198755"/>
    </source>
</evidence>
<keyword evidence="2" id="KW-0808">Transferase</keyword>
<feature type="domain" description="N-acetyltransferase" evidence="1">
    <location>
        <begin position="17"/>
        <end position="156"/>
    </location>
</feature>
<dbReference type="InterPro" id="IPR000182">
    <property type="entry name" value="GNAT_dom"/>
</dbReference>
<sequence length="221" mass="23705">MFPDLTRDDVFYLETGRLWLRWPRASDAGAIAAFASLPDVARMTAGIPHPYPPGEAERFILKSRIGNAEGSALALVITQKGGGGPAFGLVSATLSAAREVEIGYILSPAQWGKGYATEAVKALIGVVFGLTNASRILANSREVNQASRRVLENCGFAYIDTGLDPLPARGGLHPCERFQLDRKAWASSQWSRQMPSMMHQIHGESDLAALVVAASTQDPGI</sequence>
<dbReference type="GO" id="GO:0016747">
    <property type="term" value="F:acyltransferase activity, transferring groups other than amino-acyl groups"/>
    <property type="evidence" value="ECO:0007669"/>
    <property type="project" value="InterPro"/>
</dbReference>
<dbReference type="STRING" id="1612308.SAMN05444581_11714"/>
<name>A0A1I4BX40_9HYPH</name>
<dbReference type="InterPro" id="IPR051531">
    <property type="entry name" value="N-acetyltransferase"/>
</dbReference>
<dbReference type="PANTHER" id="PTHR43792">
    <property type="entry name" value="GNAT FAMILY, PUTATIVE (AFU_ORTHOLOGUE AFUA_3G00765)-RELATED-RELATED"/>
    <property type="match status" value="1"/>
</dbReference>
<proteinExistence type="predicted"/>
<dbReference type="Gene3D" id="3.40.630.30">
    <property type="match status" value="1"/>
</dbReference>
<dbReference type="InterPro" id="IPR016181">
    <property type="entry name" value="Acyl_CoA_acyltransferase"/>
</dbReference>
<evidence type="ECO:0000259" key="1">
    <source>
        <dbReference type="Pfam" id="PF13302"/>
    </source>
</evidence>
<organism evidence="2 3">
    <name type="scientific">Methylocapsa palsarum</name>
    <dbReference type="NCBI Taxonomy" id="1612308"/>
    <lineage>
        <taxon>Bacteria</taxon>
        <taxon>Pseudomonadati</taxon>
        <taxon>Pseudomonadota</taxon>
        <taxon>Alphaproteobacteria</taxon>
        <taxon>Hyphomicrobiales</taxon>
        <taxon>Beijerinckiaceae</taxon>
        <taxon>Methylocapsa</taxon>
    </lineage>
</organism>
<evidence type="ECO:0000313" key="2">
    <source>
        <dbReference type="EMBL" id="SFK72990.1"/>
    </source>
</evidence>
<dbReference type="AlphaFoldDB" id="A0A1I4BX40"/>
<dbReference type="EMBL" id="FOSN01000017">
    <property type="protein sequence ID" value="SFK72990.1"/>
    <property type="molecule type" value="Genomic_DNA"/>
</dbReference>
<reference evidence="2 3" key="1">
    <citation type="submission" date="2016-10" db="EMBL/GenBank/DDBJ databases">
        <authorList>
            <person name="de Groot N.N."/>
        </authorList>
    </citation>
    <scope>NUCLEOTIDE SEQUENCE [LARGE SCALE GENOMIC DNA]</scope>
    <source>
        <strain evidence="2 3">NE2</strain>
    </source>
</reference>
<keyword evidence="3" id="KW-1185">Reference proteome</keyword>